<dbReference type="STRING" id="619300.G3AFF5"/>
<protein>
    <submittedName>
        <fullName evidence="10">Autophagy-related protein 21</fullName>
    </submittedName>
</protein>
<reference evidence="10 11" key="1">
    <citation type="journal article" date="2011" name="Proc. Natl. Acad. Sci. U.S.A.">
        <title>Comparative genomics of xylose-fermenting fungi for enhanced biofuel production.</title>
        <authorList>
            <person name="Wohlbach D.J."/>
            <person name="Kuo A."/>
            <person name="Sato T.K."/>
            <person name="Potts K.M."/>
            <person name="Salamov A.A."/>
            <person name="LaButti K.M."/>
            <person name="Sun H."/>
            <person name="Clum A."/>
            <person name="Pangilinan J.L."/>
            <person name="Lindquist E.A."/>
            <person name="Lucas S."/>
            <person name="Lapidus A."/>
            <person name="Jin M."/>
            <person name="Gunawan C."/>
            <person name="Balan V."/>
            <person name="Dale B.E."/>
            <person name="Jeffries T.W."/>
            <person name="Zinkel R."/>
            <person name="Barry K.W."/>
            <person name="Grigoriev I.V."/>
            <person name="Gasch A.P."/>
        </authorList>
    </citation>
    <scope>NUCLEOTIDE SEQUENCE [LARGE SCALE GENOMIC DNA]</scope>
    <source>
        <strain evidence="11">NRRL Y-27907 / 11-Y1</strain>
    </source>
</reference>
<evidence type="ECO:0000256" key="7">
    <source>
        <dbReference type="ARBA" id="ARBA00025740"/>
    </source>
</evidence>
<dbReference type="HOGENOM" id="CLU_025895_5_2_1"/>
<dbReference type="GO" id="GO:0005774">
    <property type="term" value="C:vacuolar membrane"/>
    <property type="evidence" value="ECO:0007669"/>
    <property type="project" value="UniProtKB-SubCell"/>
</dbReference>
<evidence type="ECO:0000313" key="10">
    <source>
        <dbReference type="EMBL" id="EGW34944.1"/>
    </source>
</evidence>
<dbReference type="SMART" id="SM00320">
    <property type="entry name" value="WD40"/>
    <property type="match status" value="2"/>
</dbReference>
<keyword evidence="4" id="KW-0853">WD repeat</keyword>
<dbReference type="GO" id="GO:0015031">
    <property type="term" value="P:protein transport"/>
    <property type="evidence" value="ECO:0007669"/>
    <property type="project" value="UniProtKB-KW"/>
</dbReference>
<dbReference type="Pfam" id="PF21032">
    <property type="entry name" value="PROPPIN"/>
    <property type="match status" value="2"/>
</dbReference>
<evidence type="ECO:0000256" key="8">
    <source>
        <dbReference type="ARBA" id="ARBA00037813"/>
    </source>
</evidence>
<comment type="similarity">
    <text evidence="7">Belongs to the WD repeat PROPPIN family.</text>
</comment>
<dbReference type="GO" id="GO:0012505">
    <property type="term" value="C:endomembrane system"/>
    <property type="evidence" value="ECO:0007669"/>
    <property type="project" value="UniProtKB-SubCell"/>
</dbReference>
<dbReference type="KEGG" id="spaa:SPAPADRAFT_48007"/>
<evidence type="ECO:0000313" key="11">
    <source>
        <dbReference type="Proteomes" id="UP000000709"/>
    </source>
</evidence>
<dbReference type="RefSeq" id="XP_007372356.1">
    <property type="nucleotide sequence ID" value="XM_007372294.1"/>
</dbReference>
<dbReference type="EMBL" id="GL996499">
    <property type="protein sequence ID" value="EGW34944.1"/>
    <property type="molecule type" value="Genomic_DNA"/>
</dbReference>
<dbReference type="InParanoid" id="G3AFF5"/>
<evidence type="ECO:0000256" key="3">
    <source>
        <dbReference type="ARBA" id="ARBA00022554"/>
    </source>
</evidence>
<organism evidence="11">
    <name type="scientific">Spathaspora passalidarum (strain NRRL Y-27907 / 11-Y1)</name>
    <dbReference type="NCBI Taxonomy" id="619300"/>
    <lineage>
        <taxon>Eukaryota</taxon>
        <taxon>Fungi</taxon>
        <taxon>Dikarya</taxon>
        <taxon>Ascomycota</taxon>
        <taxon>Saccharomycotina</taxon>
        <taxon>Pichiomycetes</taxon>
        <taxon>Debaryomycetaceae</taxon>
        <taxon>Spathaspora</taxon>
    </lineage>
</organism>
<keyword evidence="11" id="KW-1185">Reference proteome</keyword>
<evidence type="ECO:0000256" key="9">
    <source>
        <dbReference type="SAM" id="MobiDB-lite"/>
    </source>
</evidence>
<dbReference type="OrthoDB" id="1667587at2759"/>
<accession>G3AFF5</accession>
<evidence type="ECO:0000256" key="5">
    <source>
        <dbReference type="ARBA" id="ARBA00022737"/>
    </source>
</evidence>
<keyword evidence="6" id="KW-0653">Protein transport</keyword>
<sequence length="512" mass="57676">MVINDLAFNPDYSCISVSTSQFHKIFNCDPFGEFYSSSQGTLRRSLSHSMEDASAAAAAAGNKQEATNDNTPTAFLKMLFSTSLTIIVPESESGNRLLKIYNLKQNLKICELTFPSNIIDVKLNRKRLLVILETGQIYIYDLSCVKLLKVLQVNVDREFVGDLSADDKSWLVLPLSLITQQTDLVNNDPNPQPMSSPIVRPVDYFYFDDLVEFTRRSSTSSQLYNKQHITLEDINHDAHGWVLVYDTINLKPIVVFQAHNSSIGRITISASENKIATASKKGTIIRVFNLKQEADKLRIKQVKNLRRGHNSAKINALSFHNDNQILGCGSETNTIHFFKISGELVPTEEGEDYSSHDMNTSTEIDESDDDGDTSRSSEDLNENLANLLISKPVPESPPSKDGPISWFKKTKNLINNHYTNTIIKKLPYKDYLENLIWEPPTRSFAYIKLPETIHSGKNKVEIGFNGNSVYLASYQTGNFYHYKLPRHRASVSSLDDDEKRAACPLISQYSLV</sequence>
<dbReference type="InterPro" id="IPR036322">
    <property type="entry name" value="WD40_repeat_dom_sf"/>
</dbReference>
<keyword evidence="5" id="KW-0677">Repeat</keyword>
<dbReference type="InterPro" id="IPR001680">
    <property type="entry name" value="WD40_rpt"/>
</dbReference>
<proteinExistence type="inferred from homology"/>
<evidence type="ECO:0000256" key="1">
    <source>
        <dbReference type="ARBA" id="ARBA00004184"/>
    </source>
</evidence>
<gene>
    <name evidence="10" type="ORF">SPAPADRAFT_48007</name>
</gene>
<keyword evidence="2" id="KW-0813">Transport</keyword>
<dbReference type="Gene3D" id="2.130.10.10">
    <property type="entry name" value="YVTN repeat-like/Quinoprotein amine dehydrogenase"/>
    <property type="match status" value="1"/>
</dbReference>
<feature type="region of interest" description="Disordered" evidence="9">
    <location>
        <begin position="348"/>
        <end position="378"/>
    </location>
</feature>
<dbReference type="Proteomes" id="UP000000709">
    <property type="component" value="Unassembled WGS sequence"/>
</dbReference>
<evidence type="ECO:0000256" key="2">
    <source>
        <dbReference type="ARBA" id="ARBA00022448"/>
    </source>
</evidence>
<dbReference type="SUPFAM" id="SSF50978">
    <property type="entry name" value="WD40 repeat-like"/>
    <property type="match status" value="1"/>
</dbReference>
<dbReference type="eggNOG" id="KOG2110">
    <property type="taxonomic scope" value="Eukaryota"/>
</dbReference>
<name>G3AFF5_SPAPN</name>
<dbReference type="InterPro" id="IPR048720">
    <property type="entry name" value="PROPPIN"/>
</dbReference>
<evidence type="ECO:0000256" key="4">
    <source>
        <dbReference type="ARBA" id="ARBA00022574"/>
    </source>
</evidence>
<dbReference type="OMA" id="MNRKRMC"/>
<dbReference type="GeneID" id="18871164"/>
<evidence type="ECO:0000256" key="6">
    <source>
        <dbReference type="ARBA" id="ARBA00022927"/>
    </source>
</evidence>
<dbReference type="AlphaFoldDB" id="G3AFF5"/>
<keyword evidence="3" id="KW-0926">Vacuole</keyword>
<dbReference type="PANTHER" id="PTHR11227">
    <property type="entry name" value="WD-REPEAT PROTEIN INTERACTING WITH PHOSPHOINOSIDES WIPI -RELATED"/>
    <property type="match status" value="1"/>
</dbReference>
<dbReference type="InterPro" id="IPR015943">
    <property type="entry name" value="WD40/YVTN_repeat-like_dom_sf"/>
</dbReference>
<comment type="subcellular location">
    <subcellularLocation>
        <location evidence="1">Endomembrane system</location>
        <topology evidence="1">Peripheral membrane protein</topology>
    </subcellularLocation>
    <subcellularLocation>
        <location evidence="8">Vacuole membrane</location>
    </subcellularLocation>
</comment>